<keyword evidence="1" id="KW-1133">Transmembrane helix</keyword>
<reference evidence="2" key="1">
    <citation type="journal article" date="2020" name="bioRxiv">
        <title>Hybrid origin of Populus tomentosa Carr. identified through genome sequencing and phylogenomic analysis.</title>
        <authorList>
            <person name="An X."/>
            <person name="Gao K."/>
            <person name="Chen Z."/>
            <person name="Li J."/>
            <person name="Yang X."/>
            <person name="Yang X."/>
            <person name="Zhou J."/>
            <person name="Guo T."/>
            <person name="Zhao T."/>
            <person name="Huang S."/>
            <person name="Miao D."/>
            <person name="Khan W.U."/>
            <person name="Rao P."/>
            <person name="Ye M."/>
            <person name="Lei B."/>
            <person name="Liao W."/>
            <person name="Wang J."/>
            <person name="Ji L."/>
            <person name="Li Y."/>
            <person name="Guo B."/>
            <person name="Mustafa N.S."/>
            <person name="Li S."/>
            <person name="Yun Q."/>
            <person name="Keller S.R."/>
            <person name="Mao J."/>
            <person name="Zhang R."/>
            <person name="Strauss S.H."/>
        </authorList>
    </citation>
    <scope>NUCLEOTIDE SEQUENCE</scope>
    <source>
        <strain evidence="2">GM15</strain>
        <tissue evidence="2">Leaf</tissue>
    </source>
</reference>
<evidence type="ECO:0000313" key="3">
    <source>
        <dbReference type="Proteomes" id="UP000886885"/>
    </source>
</evidence>
<sequence>MATPLAFRSMRRGFASSALKWECKDEVVAIGVSLLPLLFLLGGIFYMSTFNTLLSATWQGICHGYHCLKCETTHAYGVPHFLCLDHPMYRLQIGDAKDKLGVLKFSGQVLVRQEISVKAFFVGTYLSKPFHRNVPEGKLFTKEFALQKLLSFIKNAKRQDNGKLFACDGQEIPCDKWTILVVNGLGLEGLIAGYEGEEQHYLTFQTNLQLLEMHTTTVPATLWDIKVEKQNKDCSLCPVKRLYKFSKMIQHEGVRGTRCQSPRTMQGERSQFARESGECVASSFRGTQREPKGMRDQSPKEGIRPQDFGYCLSKLLQPSAATRRSGEHHTRAAASALTSFFDACRDRESNFDAASSRNLAQELVLHTQRASGSFQAFANSLLIINCFNSFGKIMQPSAAIRSWLRSLPVAKPRQAAAFELTVLHGTAASFMLARQKRKESRKSTEKKRFFMAIRLCLRLLSNLAMLRQCRLVKSAWGGHRAF</sequence>
<accession>A0A8X8J0J8</accession>
<keyword evidence="3" id="KW-1185">Reference proteome</keyword>
<comment type="caution">
    <text evidence="2">The sequence shown here is derived from an EMBL/GenBank/DDBJ whole genome shotgun (WGS) entry which is preliminary data.</text>
</comment>
<feature type="transmembrane region" description="Helical" evidence="1">
    <location>
        <begin position="27"/>
        <end position="47"/>
    </location>
</feature>
<protein>
    <submittedName>
        <fullName evidence="2">Uncharacterized protein</fullName>
    </submittedName>
</protein>
<dbReference type="Proteomes" id="UP000886885">
    <property type="component" value="Chromosome 1A"/>
</dbReference>
<organism evidence="2 3">
    <name type="scientific">Populus tomentosa</name>
    <name type="common">Chinese white poplar</name>
    <dbReference type="NCBI Taxonomy" id="118781"/>
    <lineage>
        <taxon>Eukaryota</taxon>
        <taxon>Viridiplantae</taxon>
        <taxon>Streptophyta</taxon>
        <taxon>Embryophyta</taxon>
        <taxon>Tracheophyta</taxon>
        <taxon>Spermatophyta</taxon>
        <taxon>Magnoliopsida</taxon>
        <taxon>eudicotyledons</taxon>
        <taxon>Gunneridae</taxon>
        <taxon>Pentapetalae</taxon>
        <taxon>rosids</taxon>
        <taxon>fabids</taxon>
        <taxon>Malpighiales</taxon>
        <taxon>Salicaceae</taxon>
        <taxon>Saliceae</taxon>
        <taxon>Populus</taxon>
    </lineage>
</organism>
<dbReference type="AlphaFoldDB" id="A0A8X8J0J8"/>
<evidence type="ECO:0000313" key="2">
    <source>
        <dbReference type="EMBL" id="KAG6794209.1"/>
    </source>
</evidence>
<evidence type="ECO:0000256" key="1">
    <source>
        <dbReference type="SAM" id="Phobius"/>
    </source>
</evidence>
<name>A0A8X8J0J8_POPTO</name>
<dbReference type="EMBL" id="JAAWWB010000001">
    <property type="protein sequence ID" value="KAG6794209.1"/>
    <property type="molecule type" value="Genomic_DNA"/>
</dbReference>
<keyword evidence="1" id="KW-0812">Transmembrane</keyword>
<dbReference type="OrthoDB" id="1830451at2759"/>
<gene>
    <name evidence="2" type="ORF">POTOM_003447</name>
</gene>
<proteinExistence type="predicted"/>
<keyword evidence="1" id="KW-0472">Membrane</keyword>